<dbReference type="AlphaFoldDB" id="A0A060UPQ8"/>
<dbReference type="Proteomes" id="UP000193925">
    <property type="component" value="Chromosome AFERRI"/>
</dbReference>
<evidence type="ECO:0000256" key="1">
    <source>
        <dbReference type="SAM" id="Phobius"/>
    </source>
</evidence>
<evidence type="ECO:0000313" key="4">
    <source>
        <dbReference type="EMBL" id="OCB03765.1"/>
    </source>
</evidence>
<evidence type="ECO:0000259" key="2">
    <source>
        <dbReference type="Pfam" id="PF00535"/>
    </source>
</evidence>
<reference evidence="5 7" key="4">
    <citation type="submission" date="2017-03" db="EMBL/GenBank/DDBJ databases">
        <authorList>
            <person name="Regsiter A."/>
            <person name="William W."/>
        </authorList>
    </citation>
    <scope>NUCLEOTIDE SEQUENCE [LARGE SCALE GENOMIC DNA]</scope>
    <source>
        <strain evidence="5">PRJEB5721</strain>
    </source>
</reference>
<proteinExistence type="predicted"/>
<keyword evidence="1" id="KW-0472">Membrane</keyword>
<evidence type="ECO:0000313" key="5">
    <source>
        <dbReference type="EMBL" id="SMH66999.1"/>
    </source>
</evidence>
<evidence type="ECO:0000313" key="7">
    <source>
        <dbReference type="Proteomes" id="UP000193925"/>
    </source>
</evidence>
<dbReference type="Proteomes" id="UP000093129">
    <property type="component" value="Unassembled WGS sequence"/>
</dbReference>
<dbReference type="RefSeq" id="WP_065412623.1">
    <property type="nucleotide sequence ID" value="NZ_CCCS020000002.1"/>
</dbReference>
<dbReference type="SUPFAM" id="SSF53448">
    <property type="entry name" value="Nucleotide-diphospho-sugar transferases"/>
    <property type="match status" value="1"/>
</dbReference>
<dbReference type="PANTHER" id="PTHR43646:SF3">
    <property type="entry name" value="SLR1566 PROTEIN"/>
    <property type="match status" value="1"/>
</dbReference>
<dbReference type="CDD" id="cd06423">
    <property type="entry name" value="CESA_like"/>
    <property type="match status" value="1"/>
</dbReference>
<dbReference type="EMBL" id="LT841305">
    <property type="protein sequence ID" value="SMH66999.1"/>
    <property type="molecule type" value="Genomic_DNA"/>
</dbReference>
<evidence type="ECO:0000313" key="6">
    <source>
        <dbReference type="Proteomes" id="UP000093129"/>
    </source>
</evidence>
<keyword evidence="3" id="KW-0808">Transferase</keyword>
<dbReference type="InterPro" id="IPR017832">
    <property type="entry name" value="Glyco_trans_2_hopen-assoc_HpnB"/>
</dbReference>
<feature type="domain" description="Glycosyltransferase 2-like" evidence="2">
    <location>
        <begin position="55"/>
        <end position="230"/>
    </location>
</feature>
<keyword evidence="7" id="KW-1185">Reference proteome</keyword>
<protein>
    <submittedName>
        <fullName evidence="4">Glycosyl transferase family 2</fullName>
    </submittedName>
    <submittedName>
        <fullName evidence="3">Hopene-associated glycosyltransferase HpnB</fullName>
    </submittedName>
</protein>
<reference evidence="4 6" key="3">
    <citation type="submission" date="2016-07" db="EMBL/GenBank/DDBJ databases">
        <title>Draft genome of a psychrotolerant acidophile Acidithiobacillus ferrivorans strain YL15.</title>
        <authorList>
            <person name="Peng T."/>
            <person name="Ma L."/>
            <person name="Nan M."/>
            <person name="An N."/>
            <person name="Wang M."/>
            <person name="Qiu G."/>
            <person name="Zeng W."/>
        </authorList>
    </citation>
    <scope>NUCLEOTIDE SEQUENCE [LARGE SCALE GENOMIC DNA]</scope>
    <source>
        <strain evidence="4 6">YL15</strain>
    </source>
</reference>
<dbReference type="Pfam" id="PF00535">
    <property type="entry name" value="Glycos_transf_2"/>
    <property type="match status" value="1"/>
</dbReference>
<dbReference type="PANTHER" id="PTHR43646">
    <property type="entry name" value="GLYCOSYLTRANSFERASE"/>
    <property type="match status" value="1"/>
</dbReference>
<evidence type="ECO:0000313" key="3">
    <source>
        <dbReference type="EMBL" id="CDQ08798.1"/>
    </source>
</evidence>
<dbReference type="InterPro" id="IPR001173">
    <property type="entry name" value="Glyco_trans_2-like"/>
</dbReference>
<feature type="transmembrane region" description="Helical" evidence="1">
    <location>
        <begin position="323"/>
        <end position="340"/>
    </location>
</feature>
<dbReference type="NCBIfam" id="TIGR03469">
    <property type="entry name" value="HpnB"/>
    <property type="match status" value="1"/>
</dbReference>
<reference evidence="3" key="1">
    <citation type="submission" date="2014-03" db="EMBL/GenBank/DDBJ databases">
        <authorList>
            <person name="Genoscope - CEA"/>
        </authorList>
    </citation>
    <scope>NUCLEOTIDE SEQUENCE [LARGE SCALE GENOMIC DNA]</scope>
    <source>
        <strain evidence="3">CF27</strain>
    </source>
</reference>
<dbReference type="Gene3D" id="3.90.550.10">
    <property type="entry name" value="Spore Coat Polysaccharide Biosynthesis Protein SpsA, Chain A"/>
    <property type="match status" value="1"/>
</dbReference>
<gene>
    <name evidence="3" type="ORF">AFERRI_100233</name>
    <name evidence="5" type="ORF">AFERRI_50200</name>
    <name evidence="4" type="ORF">BBC27_06405</name>
</gene>
<feature type="transmembrane region" description="Helical" evidence="1">
    <location>
        <begin position="352"/>
        <end position="369"/>
    </location>
</feature>
<feature type="transmembrane region" description="Helical" evidence="1">
    <location>
        <begin position="6"/>
        <end position="28"/>
    </location>
</feature>
<feature type="transmembrane region" description="Helical" evidence="1">
    <location>
        <begin position="184"/>
        <end position="203"/>
    </location>
</feature>
<name>A0A060UPQ8_9PROT</name>
<dbReference type="EMBL" id="CCCS020000002">
    <property type="protein sequence ID" value="CDQ08798.1"/>
    <property type="molecule type" value="Genomic_DNA"/>
</dbReference>
<sequence length="395" mass="44035">MAHSVLNGWWVLLAAWSALLAWLILVLGRGAFWRADQRLPLSENGTQRTWPEVTAVVPARNEAEGIGDCVSALLRQDYPGVLHVIVVDDQSSDGTAERAREAACRVDAASRLEVLRGAPLPENWAGKVWAMAQGVNAAGLVPLLWFTDGDIVHGRDVLQRLVIQVEDQDRSLVSLMVMLSCRSFWERLLIPPFIFFFQMLYPFPWVNNPRRALAGAAGGCMLLRRATLEKAGGFAAMRGARIDDCTLAALVKPHGAIWLGLGTESYSLRDYQRLGEIWRMVARSAYVQLQFSPWRLLGATLGMIFLYAWPIGGLLFGLWTKNIWLGLPALLACMLMLTAYRPSLRLYALNPLWMFSLPLAALLYTLMTLDSARRHYGGRGGAWKGRHYGMPGEKQ</sequence>
<keyword evidence="1" id="KW-1133">Transmembrane helix</keyword>
<organism evidence="3">
    <name type="scientific">Acidithiobacillus ferrivorans</name>
    <dbReference type="NCBI Taxonomy" id="160808"/>
    <lineage>
        <taxon>Bacteria</taxon>
        <taxon>Pseudomonadati</taxon>
        <taxon>Pseudomonadota</taxon>
        <taxon>Acidithiobacillia</taxon>
        <taxon>Acidithiobacillales</taxon>
        <taxon>Acidithiobacillaceae</taxon>
        <taxon>Acidithiobacillus</taxon>
    </lineage>
</organism>
<accession>A0A060UPQ8</accession>
<dbReference type="InterPro" id="IPR029044">
    <property type="entry name" value="Nucleotide-diphossugar_trans"/>
</dbReference>
<feature type="transmembrane region" description="Helical" evidence="1">
    <location>
        <begin position="296"/>
        <end position="316"/>
    </location>
</feature>
<dbReference type="GO" id="GO:0016740">
    <property type="term" value="F:transferase activity"/>
    <property type="evidence" value="ECO:0007669"/>
    <property type="project" value="UniProtKB-KW"/>
</dbReference>
<reference evidence="3" key="2">
    <citation type="submission" date="2014-07" db="EMBL/GenBank/DDBJ databases">
        <title>Initial genome analysis of the psychrotolerant acidophile Acidithiobacillus ferrivorans CF27: insights into iron and sulfur oxidation pathways and into biofilm formation.</title>
        <authorList>
            <person name="Talla E."/>
            <person name="Hedrich S."/>
            <person name="Mangenot S."/>
            <person name="Ji B."/>
            <person name="Johnson D.B."/>
            <person name="Barbe V."/>
            <person name="Bonnefoy V."/>
        </authorList>
    </citation>
    <scope>NUCLEOTIDE SEQUENCE [LARGE SCALE GENOMIC DNA]</scope>
    <source>
        <strain evidence="3">CF27</strain>
    </source>
</reference>
<dbReference type="EMBL" id="MASQ01000048">
    <property type="protein sequence ID" value="OCB03765.1"/>
    <property type="molecule type" value="Genomic_DNA"/>
</dbReference>
<keyword evidence="1" id="KW-0812">Transmembrane</keyword>